<gene>
    <name evidence="4" type="ORF">C8A03DRAFT_19933</name>
</gene>
<dbReference type="EMBL" id="MU860803">
    <property type="protein sequence ID" value="KAK4232875.1"/>
    <property type="molecule type" value="Genomic_DNA"/>
</dbReference>
<accession>A0AAN7C0A1</accession>
<evidence type="ECO:0000256" key="1">
    <source>
        <dbReference type="ARBA" id="ARBA00022737"/>
    </source>
</evidence>
<dbReference type="InterPro" id="IPR007111">
    <property type="entry name" value="NACHT_NTPase"/>
</dbReference>
<feature type="domain" description="NACHT" evidence="3">
    <location>
        <begin position="411"/>
        <end position="557"/>
    </location>
</feature>
<dbReference type="Pfam" id="PF24883">
    <property type="entry name" value="NPHP3_N"/>
    <property type="match status" value="1"/>
</dbReference>
<dbReference type="SUPFAM" id="SSF52540">
    <property type="entry name" value="P-loop containing nucleoside triphosphate hydrolases"/>
    <property type="match status" value="1"/>
</dbReference>
<proteinExistence type="predicted"/>
<keyword evidence="5" id="KW-1185">Reference proteome</keyword>
<evidence type="ECO:0000259" key="3">
    <source>
        <dbReference type="PROSITE" id="PS50837"/>
    </source>
</evidence>
<dbReference type="AlphaFoldDB" id="A0AAN7C0A1"/>
<feature type="compositionally biased region" description="Basic and acidic residues" evidence="2">
    <location>
        <begin position="18"/>
        <end position="29"/>
    </location>
</feature>
<dbReference type="Proteomes" id="UP001303760">
    <property type="component" value="Unassembled WGS sequence"/>
</dbReference>
<dbReference type="Pfam" id="PF17100">
    <property type="entry name" value="NACHT_N"/>
    <property type="match status" value="1"/>
</dbReference>
<protein>
    <submittedName>
        <fullName evidence="4">NACHT domain-containing protein</fullName>
    </submittedName>
</protein>
<organism evidence="4 5">
    <name type="scientific">Achaetomium macrosporum</name>
    <dbReference type="NCBI Taxonomy" id="79813"/>
    <lineage>
        <taxon>Eukaryota</taxon>
        <taxon>Fungi</taxon>
        <taxon>Dikarya</taxon>
        <taxon>Ascomycota</taxon>
        <taxon>Pezizomycotina</taxon>
        <taxon>Sordariomycetes</taxon>
        <taxon>Sordariomycetidae</taxon>
        <taxon>Sordariales</taxon>
        <taxon>Chaetomiaceae</taxon>
        <taxon>Achaetomium</taxon>
    </lineage>
</organism>
<reference evidence="4" key="2">
    <citation type="submission" date="2023-05" db="EMBL/GenBank/DDBJ databases">
        <authorList>
            <consortium name="Lawrence Berkeley National Laboratory"/>
            <person name="Steindorff A."/>
            <person name="Hensen N."/>
            <person name="Bonometti L."/>
            <person name="Westerberg I."/>
            <person name="Brannstrom I.O."/>
            <person name="Guillou S."/>
            <person name="Cros-Aarteil S."/>
            <person name="Calhoun S."/>
            <person name="Haridas S."/>
            <person name="Kuo A."/>
            <person name="Mondo S."/>
            <person name="Pangilinan J."/>
            <person name="Riley R."/>
            <person name="Labutti K."/>
            <person name="Andreopoulos B."/>
            <person name="Lipzen A."/>
            <person name="Chen C."/>
            <person name="Yanf M."/>
            <person name="Daum C."/>
            <person name="Ng V."/>
            <person name="Clum A."/>
            <person name="Ohm R."/>
            <person name="Martin F."/>
            <person name="Silar P."/>
            <person name="Natvig D."/>
            <person name="Lalanne C."/>
            <person name="Gautier V."/>
            <person name="Ament-Velasquez S.L."/>
            <person name="Kruys A."/>
            <person name="Hutchinson M.I."/>
            <person name="Powell A.J."/>
            <person name="Barry K."/>
            <person name="Miller A.N."/>
            <person name="Grigoriev I.V."/>
            <person name="Debuchy R."/>
            <person name="Gladieux P."/>
            <person name="Thoren M.H."/>
            <person name="Johannesson H."/>
        </authorList>
    </citation>
    <scope>NUCLEOTIDE SEQUENCE</scope>
    <source>
        <strain evidence="4">CBS 532.94</strain>
    </source>
</reference>
<dbReference type="InterPro" id="IPR027417">
    <property type="entry name" value="P-loop_NTPase"/>
</dbReference>
<evidence type="ECO:0000256" key="2">
    <source>
        <dbReference type="SAM" id="MobiDB-lite"/>
    </source>
</evidence>
<dbReference type="PANTHER" id="PTHR10039">
    <property type="entry name" value="AMELOGENIN"/>
    <property type="match status" value="1"/>
</dbReference>
<name>A0AAN7C0A1_9PEZI</name>
<dbReference type="InterPro" id="IPR056884">
    <property type="entry name" value="NPHP3-like_N"/>
</dbReference>
<keyword evidence="1" id="KW-0677">Repeat</keyword>
<sequence length="882" mass="99976">MPRGLRSLFQKGFHRHGSAKDREGAKEQEQDGCDVRTVTTGRFPASRERKDATHVSAASIDISRPIPVSEPTSPKGIPTATSTSTPRLPAAPPTDSSDIELSADADGATAGLPVRLWDRAYNDLKQEEPELVDAYEKILSRQLEDGPGSAVPESQPNTIAQNNSDARRRQMAQLIYAGLDKTEREFKIKEGLGVAVDVVLSARSIISSAIQAVPQAALPWTGICVALEMLANPITATEANRNGIDYVVKRMNWYWSLSSSLFKHSDGHGSELSGVRRELENQFVDLYKAFLLYQVKSVCCYYRNRGLVFLRHMVKLDDWNDDLNAIRDAENLFHQDSKAFTAQQTNSYLEQLFRNQMSEKDQQCLRDLRLTDPRDDKIRIEQTKGGLLPDSYHWILDNSGFQRWRDRPESSLLWIKGDPGKGKTMLLCGIVDELERGIVASGQNHNLAYFFCQATDSRINNAIAVLRGLIHLLVRQQPSLLSHLRKKYDDAGKSLFEDTNAWVALSDTFGKMLESPDLKTTYLIIDALDECVADLPKLLDFIVHVSSDRVKWLLSSRNEPDIERKLRCDERRARLSLELKRNAEQVSRAVDAFIDDKLSKLELLQDDTVLKNRVRDILHKKANGTFLWVALVVQELNKEEVESWHILQIVEELPPDLDGMYDRMLNDIKRRERDSEFCRRILSTATVAYRPLHLAEIGGLSGLPEQVLKSMENVRRVVAKCGSFLTIRDDQLYLIHQSARDYLSERASTLLFPCGVAMTHHDIFIRSLHLMSNKLRRDMYSLGAPGCPIKNVRVPDPDPLAAVRYSCLYWVDHLYHSVSDTSTHRDDLLQDDRVVHTFLKTKYLYWLEALSLLRAMSEGVIAIRQLEGLLVSMKPQNGGKSD</sequence>
<evidence type="ECO:0000313" key="4">
    <source>
        <dbReference type="EMBL" id="KAK4232875.1"/>
    </source>
</evidence>
<comment type="caution">
    <text evidence="4">The sequence shown here is derived from an EMBL/GenBank/DDBJ whole genome shotgun (WGS) entry which is preliminary data.</text>
</comment>
<dbReference type="Gene3D" id="3.40.50.300">
    <property type="entry name" value="P-loop containing nucleotide triphosphate hydrolases"/>
    <property type="match status" value="1"/>
</dbReference>
<evidence type="ECO:0000313" key="5">
    <source>
        <dbReference type="Proteomes" id="UP001303760"/>
    </source>
</evidence>
<reference evidence="4" key="1">
    <citation type="journal article" date="2023" name="Mol. Phylogenet. Evol.">
        <title>Genome-scale phylogeny and comparative genomics of the fungal order Sordariales.</title>
        <authorList>
            <person name="Hensen N."/>
            <person name="Bonometti L."/>
            <person name="Westerberg I."/>
            <person name="Brannstrom I.O."/>
            <person name="Guillou S."/>
            <person name="Cros-Aarteil S."/>
            <person name="Calhoun S."/>
            <person name="Haridas S."/>
            <person name="Kuo A."/>
            <person name="Mondo S."/>
            <person name="Pangilinan J."/>
            <person name="Riley R."/>
            <person name="LaButti K."/>
            <person name="Andreopoulos B."/>
            <person name="Lipzen A."/>
            <person name="Chen C."/>
            <person name="Yan M."/>
            <person name="Daum C."/>
            <person name="Ng V."/>
            <person name="Clum A."/>
            <person name="Steindorff A."/>
            <person name="Ohm R.A."/>
            <person name="Martin F."/>
            <person name="Silar P."/>
            <person name="Natvig D.O."/>
            <person name="Lalanne C."/>
            <person name="Gautier V."/>
            <person name="Ament-Velasquez S.L."/>
            <person name="Kruys A."/>
            <person name="Hutchinson M.I."/>
            <person name="Powell A.J."/>
            <person name="Barry K."/>
            <person name="Miller A.N."/>
            <person name="Grigoriev I.V."/>
            <person name="Debuchy R."/>
            <person name="Gladieux P."/>
            <person name="Hiltunen Thoren M."/>
            <person name="Johannesson H."/>
        </authorList>
    </citation>
    <scope>NUCLEOTIDE SEQUENCE</scope>
    <source>
        <strain evidence="4">CBS 532.94</strain>
    </source>
</reference>
<feature type="compositionally biased region" description="Polar residues" evidence="2">
    <location>
        <begin position="152"/>
        <end position="164"/>
    </location>
</feature>
<dbReference type="PANTHER" id="PTHR10039:SF17">
    <property type="entry name" value="FUNGAL STAND N-TERMINAL GOODBYE DOMAIN-CONTAINING PROTEIN-RELATED"/>
    <property type="match status" value="1"/>
</dbReference>
<feature type="region of interest" description="Disordered" evidence="2">
    <location>
        <begin position="144"/>
        <end position="165"/>
    </location>
</feature>
<dbReference type="PROSITE" id="PS50837">
    <property type="entry name" value="NACHT"/>
    <property type="match status" value="1"/>
</dbReference>
<dbReference type="InterPro" id="IPR031359">
    <property type="entry name" value="NACHT_N"/>
</dbReference>
<feature type="region of interest" description="Disordered" evidence="2">
    <location>
        <begin position="1"/>
        <end position="101"/>
    </location>
</feature>